<keyword evidence="4" id="KW-1185">Reference proteome</keyword>
<name>A0A9P5Z3U9_9AGAR</name>
<gene>
    <name evidence="3" type="ORF">BDN70DRAFT_573065</name>
</gene>
<feature type="compositionally biased region" description="Low complexity" evidence="1">
    <location>
        <begin position="532"/>
        <end position="549"/>
    </location>
</feature>
<feature type="region of interest" description="Disordered" evidence="1">
    <location>
        <begin position="471"/>
        <end position="565"/>
    </location>
</feature>
<feature type="region of interest" description="Disordered" evidence="1">
    <location>
        <begin position="116"/>
        <end position="181"/>
    </location>
</feature>
<accession>A0A9P5Z3U9</accession>
<dbReference type="Pfam" id="PF16589">
    <property type="entry name" value="BRCT_2"/>
    <property type="match status" value="1"/>
</dbReference>
<dbReference type="PROSITE" id="PS50172">
    <property type="entry name" value="BRCT"/>
    <property type="match status" value="1"/>
</dbReference>
<dbReference type="InterPro" id="IPR036420">
    <property type="entry name" value="BRCT_dom_sf"/>
</dbReference>
<reference evidence="3" key="1">
    <citation type="submission" date="2020-11" db="EMBL/GenBank/DDBJ databases">
        <authorList>
            <consortium name="DOE Joint Genome Institute"/>
            <person name="Ahrendt S."/>
            <person name="Riley R."/>
            <person name="Andreopoulos W."/>
            <person name="Labutti K."/>
            <person name="Pangilinan J."/>
            <person name="Ruiz-Duenas F.J."/>
            <person name="Barrasa J.M."/>
            <person name="Sanchez-Garcia M."/>
            <person name="Camarero S."/>
            <person name="Miyauchi S."/>
            <person name="Serrano A."/>
            <person name="Linde D."/>
            <person name="Babiker R."/>
            <person name="Drula E."/>
            <person name="Ayuso-Fernandez I."/>
            <person name="Pacheco R."/>
            <person name="Padilla G."/>
            <person name="Ferreira P."/>
            <person name="Barriuso J."/>
            <person name="Kellner H."/>
            <person name="Castanera R."/>
            <person name="Alfaro M."/>
            <person name="Ramirez L."/>
            <person name="Pisabarro A.G."/>
            <person name="Kuo A."/>
            <person name="Tritt A."/>
            <person name="Lipzen A."/>
            <person name="He G."/>
            <person name="Yan M."/>
            <person name="Ng V."/>
            <person name="Cullen D."/>
            <person name="Martin F."/>
            <person name="Rosso M.-N."/>
            <person name="Henrissat B."/>
            <person name="Hibbett D."/>
            <person name="Martinez A.T."/>
            <person name="Grigoriev I.V."/>
        </authorList>
    </citation>
    <scope>NUCLEOTIDE SEQUENCE</scope>
    <source>
        <strain evidence="3">CIRM-BRFM 674</strain>
    </source>
</reference>
<feature type="compositionally biased region" description="Low complexity" evidence="1">
    <location>
        <begin position="337"/>
        <end position="352"/>
    </location>
</feature>
<feature type="compositionally biased region" description="Acidic residues" evidence="1">
    <location>
        <begin position="117"/>
        <end position="127"/>
    </location>
</feature>
<feature type="domain" description="BRCT" evidence="2">
    <location>
        <begin position="385"/>
        <end position="460"/>
    </location>
</feature>
<sequence length="806" mass="89521">MDPPPPTQVTEPPPNIFVNSDGSPLQIFAEAGHIYNRPQLVRRLKRFGATICSDPKNAQIILVNPESTQGRIFVRNWGDDENKVVLDSAWARKCFDEQKIFLEDEEYGGYVVIDDGLPIEDENDGESGGENANPLPTPRATPAELPLSRSRAPDRPASIPPRQQSAAPMVQPQVPLPPPRLTPDIPPPSTPSFNGMDMAAMAQFMQQFATPPGMPQNAQMPLGMMQQQATMLNMFPYNIPQQNIQSDPFWLAVRDTMMNKGLYPAQTQTTPSQLPHNVYSQQSLVSSPVQQQVLPFPPIPSAENSFDSYPDSPPRQPSVRPKKHRASSPSSKRRKTSSSSFQEASSSSKQSKPNGAKMGPPAERKLFKKRSGRDLAFFVQVGGHNRFSLVQSIKKNGGNIVSNITEADYVILYQTPGKTDKVHESFLHQAISADLPAVSARFVTDCLERNSLLDPTPYLFVEPIKAKRKRPVVRSISPISPESEDEDDEQDSRQRSFTNGHDQFEDSHMQMEDPEPLRISIPMPGQSMEKPNSTASITSSTYSYTNGTSPQQSPKKRGRPKRAEQPLTIKTVNIRPKPVPAGPQSPIAPTFQMAIPWGNGYKFSREEDEFAIAYAKVLVERDHRASLGSISAAVHRKVPHHTMKSWRTHLQVLYGNDLDEWRKRAGIAYRKALLAKQNSSTPVASSSHTPSRVCEVSASDAEEPPPSTRASTISASPIPEQPPRVHINGNGKDTNQVIQSALEADLEAISRFFAEGNDDQTESEDVIWAKLTSQASCNTENSWEIFYQKHSNEVQTRYQRLVDMQG</sequence>
<comment type="caution">
    <text evidence="3">The sequence shown here is derived from an EMBL/GenBank/DDBJ whole genome shotgun (WGS) entry which is preliminary data.</text>
</comment>
<dbReference type="Gene3D" id="3.40.50.10190">
    <property type="entry name" value="BRCT domain"/>
    <property type="match status" value="1"/>
</dbReference>
<dbReference type="SUPFAM" id="SSF52113">
    <property type="entry name" value="BRCT domain"/>
    <property type="match status" value="1"/>
</dbReference>
<dbReference type="InterPro" id="IPR001357">
    <property type="entry name" value="BRCT_dom"/>
</dbReference>
<feature type="compositionally biased region" description="Polar residues" evidence="1">
    <location>
        <begin position="678"/>
        <end position="690"/>
    </location>
</feature>
<feature type="region of interest" description="Disordered" evidence="1">
    <location>
        <begin position="293"/>
        <end position="362"/>
    </location>
</feature>
<organism evidence="3 4">
    <name type="scientific">Pholiota conissans</name>
    <dbReference type="NCBI Taxonomy" id="109636"/>
    <lineage>
        <taxon>Eukaryota</taxon>
        <taxon>Fungi</taxon>
        <taxon>Dikarya</taxon>
        <taxon>Basidiomycota</taxon>
        <taxon>Agaricomycotina</taxon>
        <taxon>Agaricomycetes</taxon>
        <taxon>Agaricomycetidae</taxon>
        <taxon>Agaricales</taxon>
        <taxon>Agaricineae</taxon>
        <taxon>Strophariaceae</taxon>
        <taxon>Pholiota</taxon>
    </lineage>
</organism>
<feature type="compositionally biased region" description="Basic residues" evidence="1">
    <location>
        <begin position="320"/>
        <end position="336"/>
    </location>
</feature>
<evidence type="ECO:0000259" key="2">
    <source>
        <dbReference type="PROSITE" id="PS50172"/>
    </source>
</evidence>
<evidence type="ECO:0000256" key="1">
    <source>
        <dbReference type="SAM" id="MobiDB-lite"/>
    </source>
</evidence>
<feature type="region of interest" description="Disordered" evidence="1">
    <location>
        <begin position="678"/>
        <end position="723"/>
    </location>
</feature>
<evidence type="ECO:0000313" key="3">
    <source>
        <dbReference type="EMBL" id="KAF9481002.1"/>
    </source>
</evidence>
<dbReference type="EMBL" id="MU155185">
    <property type="protein sequence ID" value="KAF9481002.1"/>
    <property type="molecule type" value="Genomic_DNA"/>
</dbReference>
<evidence type="ECO:0000313" key="4">
    <source>
        <dbReference type="Proteomes" id="UP000807469"/>
    </source>
</evidence>
<dbReference type="Proteomes" id="UP000807469">
    <property type="component" value="Unassembled WGS sequence"/>
</dbReference>
<feature type="compositionally biased region" description="Basic and acidic residues" evidence="1">
    <location>
        <begin position="502"/>
        <end position="511"/>
    </location>
</feature>
<dbReference type="AlphaFoldDB" id="A0A9P5Z3U9"/>
<proteinExistence type="predicted"/>
<dbReference type="OrthoDB" id="426865at2759"/>
<protein>
    <recommendedName>
        <fullName evidence="2">BRCT domain-containing protein</fullName>
    </recommendedName>
</protein>